<keyword evidence="1 4" id="KW-0479">Metal-binding</keyword>
<name>A0A8T0A0E9_9BILA</name>
<feature type="region of interest" description="Disordered" evidence="5">
    <location>
        <begin position="96"/>
        <end position="118"/>
    </location>
</feature>
<evidence type="ECO:0000259" key="6">
    <source>
        <dbReference type="PROSITE" id="PS50103"/>
    </source>
</evidence>
<accession>A0A8T0A0E9</accession>
<evidence type="ECO:0000256" key="4">
    <source>
        <dbReference type="PROSITE-ProRule" id="PRU00723"/>
    </source>
</evidence>
<dbReference type="Proteomes" id="UP000605970">
    <property type="component" value="Unassembled WGS sequence"/>
</dbReference>
<dbReference type="Gene3D" id="4.10.1000.10">
    <property type="entry name" value="Zinc finger, CCCH-type"/>
    <property type="match status" value="1"/>
</dbReference>
<feature type="zinc finger region" description="C3H1-type" evidence="4">
    <location>
        <begin position="229"/>
        <end position="256"/>
    </location>
</feature>
<feature type="compositionally biased region" description="Basic and acidic residues" evidence="5">
    <location>
        <begin position="104"/>
        <end position="113"/>
    </location>
</feature>
<evidence type="ECO:0000256" key="3">
    <source>
        <dbReference type="ARBA" id="ARBA00022833"/>
    </source>
</evidence>
<keyword evidence="2 4" id="KW-0863">Zinc-finger</keyword>
<feature type="domain" description="C3H1-type" evidence="6">
    <location>
        <begin position="229"/>
        <end position="256"/>
    </location>
</feature>
<reference evidence="7" key="1">
    <citation type="journal article" date="2020" name="Ecol. Evol.">
        <title>Genome structure and content of the rice root-knot nematode (Meloidogyne graminicola).</title>
        <authorList>
            <person name="Phan N.T."/>
            <person name="Danchin E.G.J."/>
            <person name="Klopp C."/>
            <person name="Perfus-Barbeoch L."/>
            <person name="Kozlowski D.K."/>
            <person name="Koutsovoulos G.D."/>
            <person name="Lopez-Roques C."/>
            <person name="Bouchez O."/>
            <person name="Zahm M."/>
            <person name="Besnard G."/>
            <person name="Bellafiore S."/>
        </authorList>
    </citation>
    <scope>NUCLEOTIDE SEQUENCE</scope>
    <source>
        <strain evidence="7">VN-18</strain>
    </source>
</reference>
<dbReference type="OrthoDB" id="5910521at2759"/>
<feature type="compositionally biased region" description="Low complexity" evidence="5">
    <location>
        <begin position="378"/>
        <end position="389"/>
    </location>
</feature>
<dbReference type="SUPFAM" id="SSF90229">
    <property type="entry name" value="CCCH zinc finger"/>
    <property type="match status" value="1"/>
</dbReference>
<proteinExistence type="predicted"/>
<gene>
    <name evidence="7" type="ORF">Mgra_00001546</name>
</gene>
<keyword evidence="3 4" id="KW-0862">Zinc</keyword>
<dbReference type="PROSITE" id="PS50103">
    <property type="entry name" value="ZF_C3H1"/>
    <property type="match status" value="1"/>
</dbReference>
<dbReference type="InterPro" id="IPR000571">
    <property type="entry name" value="Znf_CCCH"/>
</dbReference>
<feature type="compositionally biased region" description="Polar residues" evidence="5">
    <location>
        <begin position="362"/>
        <end position="371"/>
    </location>
</feature>
<evidence type="ECO:0000313" key="7">
    <source>
        <dbReference type="EMBL" id="KAF7639020.1"/>
    </source>
</evidence>
<comment type="caution">
    <text evidence="7">The sequence shown here is derived from an EMBL/GenBank/DDBJ whole genome shotgun (WGS) entry which is preliminary data.</text>
</comment>
<dbReference type="EMBL" id="JABEBT010000008">
    <property type="protein sequence ID" value="KAF7639020.1"/>
    <property type="molecule type" value="Genomic_DNA"/>
</dbReference>
<dbReference type="SMART" id="SM00356">
    <property type="entry name" value="ZnF_C3H1"/>
    <property type="match status" value="1"/>
</dbReference>
<evidence type="ECO:0000313" key="8">
    <source>
        <dbReference type="Proteomes" id="UP000605970"/>
    </source>
</evidence>
<feature type="region of interest" description="Disordered" evidence="5">
    <location>
        <begin position="316"/>
        <end position="337"/>
    </location>
</feature>
<feature type="region of interest" description="Disordered" evidence="5">
    <location>
        <begin position="352"/>
        <end position="390"/>
    </location>
</feature>
<organism evidence="7 8">
    <name type="scientific">Meloidogyne graminicola</name>
    <dbReference type="NCBI Taxonomy" id="189291"/>
    <lineage>
        <taxon>Eukaryota</taxon>
        <taxon>Metazoa</taxon>
        <taxon>Ecdysozoa</taxon>
        <taxon>Nematoda</taxon>
        <taxon>Chromadorea</taxon>
        <taxon>Rhabditida</taxon>
        <taxon>Tylenchina</taxon>
        <taxon>Tylenchomorpha</taxon>
        <taxon>Tylenchoidea</taxon>
        <taxon>Meloidogynidae</taxon>
        <taxon>Meloidogyninae</taxon>
        <taxon>Meloidogyne</taxon>
    </lineage>
</organism>
<feature type="region of interest" description="Disordered" evidence="5">
    <location>
        <begin position="1"/>
        <end position="30"/>
    </location>
</feature>
<sequence length="508" mass="56921">MSDTSSNGSFVSEHLENCLKEETEENKEYVNFSRRTSDNLELNEDHVVLSCGEDVYPNSQSVSDEEVDMVKLDNNDLNYDDYDEYEGETRERFKSIDSNTQYRESMEDSRENEMVGISDSEAEGSIVEFSREKEDKIVEKTDGINNDCELMASDRVINMDRSEFDREELEEGEIEDDDDEINQEVSSPPLMTSSLHSSIRPKSLLDETLTFESKLASFNAEPIRTIIQSREKEVCRFYLRGICKNGDACRFRHCAQTQLQRPRIQIVSTSPSSTLITGGGKVPIYYNNKSNLINIPPPIGPPVSLLSTVFAPPPSTSLLTRPPPPPPAAPLPPSSTESVAWVEGLKKARELSRRQKGGELSEANQLETLNDVSDVDRSSLSPPLASVSPNNIQTEDSIFVSSSNISKSLAFSQNRRLNPPRVVVEAVSVVSASSHNTKDLSSSSKQSLRGLKDKIKIGEGEDNDDAPAAYRLPHRRNSNIFNSDRKQNSEKIVRRSDDRRKTRFIIVI</sequence>
<feature type="compositionally biased region" description="Polar residues" evidence="5">
    <location>
        <begin position="1"/>
        <end position="10"/>
    </location>
</feature>
<dbReference type="Pfam" id="PF18044">
    <property type="entry name" value="zf-CCCH_4"/>
    <property type="match status" value="1"/>
</dbReference>
<dbReference type="InterPro" id="IPR041367">
    <property type="entry name" value="Znf-CCCH_4"/>
</dbReference>
<feature type="compositionally biased region" description="Pro residues" evidence="5">
    <location>
        <begin position="316"/>
        <end position="333"/>
    </location>
</feature>
<keyword evidence="8" id="KW-1185">Reference proteome</keyword>
<dbReference type="AlphaFoldDB" id="A0A8T0A0E9"/>
<evidence type="ECO:0000256" key="5">
    <source>
        <dbReference type="SAM" id="MobiDB-lite"/>
    </source>
</evidence>
<protein>
    <submittedName>
        <fullName evidence="7">C3H1-type domain-containing protein</fullName>
    </submittedName>
</protein>
<evidence type="ECO:0000256" key="1">
    <source>
        <dbReference type="ARBA" id="ARBA00022723"/>
    </source>
</evidence>
<dbReference type="InterPro" id="IPR036855">
    <property type="entry name" value="Znf_CCCH_sf"/>
</dbReference>
<evidence type="ECO:0000256" key="2">
    <source>
        <dbReference type="ARBA" id="ARBA00022771"/>
    </source>
</evidence>
<dbReference type="GO" id="GO:0008270">
    <property type="term" value="F:zinc ion binding"/>
    <property type="evidence" value="ECO:0007669"/>
    <property type="project" value="UniProtKB-KW"/>
</dbReference>